<accession>A0AAV7GM83</accession>
<feature type="region of interest" description="Disordered" evidence="1">
    <location>
        <begin position="24"/>
        <end position="68"/>
    </location>
</feature>
<organism evidence="2 3">
    <name type="scientific">Dendrobium chrysotoxum</name>
    <name type="common">Orchid</name>
    <dbReference type="NCBI Taxonomy" id="161865"/>
    <lineage>
        <taxon>Eukaryota</taxon>
        <taxon>Viridiplantae</taxon>
        <taxon>Streptophyta</taxon>
        <taxon>Embryophyta</taxon>
        <taxon>Tracheophyta</taxon>
        <taxon>Spermatophyta</taxon>
        <taxon>Magnoliopsida</taxon>
        <taxon>Liliopsida</taxon>
        <taxon>Asparagales</taxon>
        <taxon>Orchidaceae</taxon>
        <taxon>Epidendroideae</taxon>
        <taxon>Malaxideae</taxon>
        <taxon>Dendrobiinae</taxon>
        <taxon>Dendrobium</taxon>
    </lineage>
</organism>
<comment type="caution">
    <text evidence="2">The sequence shown here is derived from an EMBL/GenBank/DDBJ whole genome shotgun (WGS) entry which is preliminary data.</text>
</comment>
<feature type="compositionally biased region" description="Basic and acidic residues" evidence="1">
    <location>
        <begin position="39"/>
        <end position="64"/>
    </location>
</feature>
<keyword evidence="3" id="KW-1185">Reference proteome</keyword>
<reference evidence="2 3" key="1">
    <citation type="journal article" date="2021" name="Hortic Res">
        <title>Chromosome-scale assembly of the Dendrobium chrysotoxum genome enhances the understanding of orchid evolution.</title>
        <authorList>
            <person name="Zhang Y."/>
            <person name="Zhang G.Q."/>
            <person name="Zhang D."/>
            <person name="Liu X.D."/>
            <person name="Xu X.Y."/>
            <person name="Sun W.H."/>
            <person name="Yu X."/>
            <person name="Zhu X."/>
            <person name="Wang Z.W."/>
            <person name="Zhao X."/>
            <person name="Zhong W.Y."/>
            <person name="Chen H."/>
            <person name="Yin W.L."/>
            <person name="Huang T."/>
            <person name="Niu S.C."/>
            <person name="Liu Z.J."/>
        </authorList>
    </citation>
    <scope>NUCLEOTIDE SEQUENCE [LARGE SCALE GENOMIC DNA]</scope>
    <source>
        <strain evidence="2">Lindl</strain>
    </source>
</reference>
<name>A0AAV7GM83_DENCH</name>
<dbReference type="AlphaFoldDB" id="A0AAV7GM83"/>
<dbReference type="AntiFam" id="ANF00025">
    <property type="entry name" value="Antisense to 23S rRNA"/>
</dbReference>
<dbReference type="Proteomes" id="UP000775213">
    <property type="component" value="Unassembled WGS sequence"/>
</dbReference>
<gene>
    <name evidence="2" type="ORF">IEQ34_014726</name>
</gene>
<dbReference type="EMBL" id="JAGFBR010000013">
    <property type="protein sequence ID" value="KAH0456819.1"/>
    <property type="molecule type" value="Genomic_DNA"/>
</dbReference>
<proteinExistence type="predicted"/>
<protein>
    <submittedName>
        <fullName evidence="2">Uncharacterized protein</fullName>
    </submittedName>
</protein>
<sequence>MLITQHYFGAGHESDTKSRQILNTRYDPKQGSRSASETMGDKLHRREGNSLDHQLRPLNDRSMIKEPGGLRNLPDKEFRYLRTIIVTAAVHRGFGRRLPCQHVTNCLPGPIIVSKGPIYIHY</sequence>
<evidence type="ECO:0000313" key="2">
    <source>
        <dbReference type="EMBL" id="KAH0456819.1"/>
    </source>
</evidence>
<evidence type="ECO:0000313" key="3">
    <source>
        <dbReference type="Proteomes" id="UP000775213"/>
    </source>
</evidence>
<evidence type="ECO:0000256" key="1">
    <source>
        <dbReference type="SAM" id="MobiDB-lite"/>
    </source>
</evidence>